<comment type="caution">
    <text evidence="1">The sequence shown here is derived from an EMBL/GenBank/DDBJ whole genome shotgun (WGS) entry which is preliminary data.</text>
</comment>
<dbReference type="Proteomes" id="UP001627154">
    <property type="component" value="Unassembled WGS sequence"/>
</dbReference>
<organism evidence="1 2">
    <name type="scientific">Trichogramma kaykai</name>
    <dbReference type="NCBI Taxonomy" id="54128"/>
    <lineage>
        <taxon>Eukaryota</taxon>
        <taxon>Metazoa</taxon>
        <taxon>Ecdysozoa</taxon>
        <taxon>Arthropoda</taxon>
        <taxon>Hexapoda</taxon>
        <taxon>Insecta</taxon>
        <taxon>Pterygota</taxon>
        <taxon>Neoptera</taxon>
        <taxon>Endopterygota</taxon>
        <taxon>Hymenoptera</taxon>
        <taxon>Apocrita</taxon>
        <taxon>Proctotrupomorpha</taxon>
        <taxon>Chalcidoidea</taxon>
        <taxon>Trichogrammatidae</taxon>
        <taxon>Trichogramma</taxon>
    </lineage>
</organism>
<evidence type="ECO:0000313" key="2">
    <source>
        <dbReference type="Proteomes" id="UP001627154"/>
    </source>
</evidence>
<dbReference type="PANTHER" id="PTHR31912:SF34">
    <property type="entry name" value="NOTOCHORD-RELATED PROTEIN"/>
    <property type="match status" value="1"/>
</dbReference>
<dbReference type="EMBL" id="JBJJXI010000092">
    <property type="protein sequence ID" value="KAL3394315.1"/>
    <property type="molecule type" value="Genomic_DNA"/>
</dbReference>
<dbReference type="AlphaFoldDB" id="A0ABD2WMV4"/>
<accession>A0ABD2WMV4</accession>
<dbReference type="PANTHER" id="PTHR31912">
    <property type="entry name" value="IP13529P"/>
    <property type="match status" value="1"/>
</dbReference>
<sequence>MLIIENPITYKISSKRFEEITNQLHQLFPTISRRDWYAGHTVNACGEEVTASGCLVNYYKSYRQDLARAGLIQFKSAKSVAPTNIIDDNDIEFSLKPLTDKDRSLYSLDCVVTCWKNSFDKRIREILTETKNRKITIRFQKYWNTFVCLKSTYGCDLLTLDCDKIIVRLLEQKSITRSVAENFSTIFTTRWNNLSELLCNAGDSSGVNEIKDFRKEHKKDIDQSLNSICGFVASFNLTKYCRICTADSCECSKLSCENEKLLRTRENYESNVVLKKPVETGILENCVFNKLDNFHIVTNKTIDFMHDVLEGVCIYVLRNILYEFIYNKKLFTLEFFNLRLQEFAMQSDNSNKPPPIKRNQFKEKLNIKYSAAEMLYLTRYFGIIIGDKVPIVNDHWKMYIYLREIVDILMSPRITDQFISVLKEKINSLNSSYVLHFQNLKPKFHFLTHYPSIIEEFGPCIHYWTMRHESRHRDIKANAVASNTHLNLLKTIATKQALKMCQVFDSFEADNNILFGPNIKKNNIHYQQVIINNSEYKVNSFLVISLANPDIQFGKIVSIKKLELKTGEVSVQFELKVYNELFFDKHIMAYVVSKDETSNKKFAKTKMPKKV</sequence>
<evidence type="ECO:0000313" key="1">
    <source>
        <dbReference type="EMBL" id="KAL3394315.1"/>
    </source>
</evidence>
<protein>
    <submittedName>
        <fullName evidence="1">Uncharacterized protein</fullName>
    </submittedName>
</protein>
<reference evidence="1 2" key="1">
    <citation type="journal article" date="2024" name="bioRxiv">
        <title>A reference genome for Trichogramma kaykai: A tiny desert-dwelling parasitoid wasp with competing sex-ratio distorters.</title>
        <authorList>
            <person name="Culotta J."/>
            <person name="Lindsey A.R."/>
        </authorList>
    </citation>
    <scope>NUCLEOTIDE SEQUENCE [LARGE SCALE GENOMIC DNA]</scope>
    <source>
        <strain evidence="1 2">KSX58</strain>
    </source>
</reference>
<proteinExistence type="predicted"/>
<gene>
    <name evidence="1" type="ORF">TKK_011335</name>
</gene>
<keyword evidence="2" id="KW-1185">Reference proteome</keyword>
<name>A0ABD2WMV4_9HYME</name>